<dbReference type="GeneID" id="118878123"/>
<evidence type="ECO:0000313" key="2">
    <source>
        <dbReference type="Proteomes" id="UP001652628"/>
    </source>
</evidence>
<organism evidence="2 3">
    <name type="scientific">Drosophila suzukii</name>
    <name type="common">Spotted-wing drosophila fruit fly</name>
    <dbReference type="NCBI Taxonomy" id="28584"/>
    <lineage>
        <taxon>Eukaryota</taxon>
        <taxon>Metazoa</taxon>
        <taxon>Ecdysozoa</taxon>
        <taxon>Arthropoda</taxon>
        <taxon>Hexapoda</taxon>
        <taxon>Insecta</taxon>
        <taxon>Pterygota</taxon>
        <taxon>Neoptera</taxon>
        <taxon>Endopterygota</taxon>
        <taxon>Diptera</taxon>
        <taxon>Brachycera</taxon>
        <taxon>Muscomorpha</taxon>
        <taxon>Ephydroidea</taxon>
        <taxon>Drosophilidae</taxon>
        <taxon>Drosophila</taxon>
        <taxon>Sophophora</taxon>
    </lineage>
</organism>
<dbReference type="AlphaFoldDB" id="A0AB40ABR3"/>
<keyword evidence="2" id="KW-1185">Reference proteome</keyword>
<dbReference type="Gene3D" id="4.10.410.10">
    <property type="entry name" value="Pancreatic trypsin inhibitor Kunitz domain"/>
    <property type="match status" value="1"/>
</dbReference>
<keyword evidence="1" id="KW-0732">Signal</keyword>
<feature type="chain" id="PRO_5046686650" description="BPTI/Kunitz inhibitor domain-containing protein" evidence="1">
    <location>
        <begin position="19"/>
        <end position="81"/>
    </location>
</feature>
<evidence type="ECO:0000256" key="1">
    <source>
        <dbReference type="SAM" id="SignalP"/>
    </source>
</evidence>
<name>A0AB40ABR3_DROSZ</name>
<dbReference type="InterPro" id="IPR036880">
    <property type="entry name" value="Kunitz_BPTI_sf"/>
</dbReference>
<feature type="signal peptide" evidence="1">
    <location>
        <begin position="1"/>
        <end position="18"/>
    </location>
</feature>
<gene>
    <name evidence="3" type="primary">LOC118878123</name>
</gene>
<reference evidence="3" key="1">
    <citation type="submission" date="2025-08" db="UniProtKB">
        <authorList>
            <consortium name="RefSeq"/>
        </authorList>
    </citation>
    <scope>IDENTIFICATION</scope>
</reference>
<evidence type="ECO:0008006" key="4">
    <source>
        <dbReference type="Google" id="ProtNLM"/>
    </source>
</evidence>
<evidence type="ECO:0000313" key="3">
    <source>
        <dbReference type="RefSeq" id="XP_036675489.2"/>
    </source>
</evidence>
<sequence length="81" mass="9190">MKINKISIILITFGLVHAISLKEPICGLKPKIKRCILPANTPFTFYYYNATTNACQILKKPCEKLVRKFATKAICQKTCQN</sequence>
<dbReference type="GO" id="GO:0004867">
    <property type="term" value="F:serine-type endopeptidase inhibitor activity"/>
    <property type="evidence" value="ECO:0007669"/>
    <property type="project" value="InterPro"/>
</dbReference>
<accession>A0AB40ABR3</accession>
<dbReference type="Proteomes" id="UP001652628">
    <property type="component" value="Chromosome 2L"/>
</dbReference>
<dbReference type="SUPFAM" id="SSF57362">
    <property type="entry name" value="BPTI-like"/>
    <property type="match status" value="1"/>
</dbReference>
<dbReference type="RefSeq" id="XP_036675489.2">
    <property type="nucleotide sequence ID" value="XM_036819594.3"/>
</dbReference>
<protein>
    <recommendedName>
        <fullName evidence="4">BPTI/Kunitz inhibitor domain-containing protein</fullName>
    </recommendedName>
</protein>
<proteinExistence type="predicted"/>